<dbReference type="EMBL" id="SSXH01000230">
    <property type="protein sequence ID" value="THJ74500.1"/>
    <property type="molecule type" value="Genomic_DNA"/>
</dbReference>
<accession>A0A4S5ER55</accession>
<protein>
    <submittedName>
        <fullName evidence="2">Uncharacterized protein</fullName>
    </submittedName>
</protein>
<sequence length="98" mass="10118">MDAAGDEQRAPEPEVTLDITSPAMPGPPSATVTWSGSWLGRAYAVLRVEPIPARGDLHCAAALAGDAAEMVISGDDLRRASDAAQSFTRRGRDPAGGS</sequence>
<dbReference type="AlphaFoldDB" id="A0A4S5ER55"/>
<reference evidence="2 3" key="1">
    <citation type="submission" date="2019-04" db="EMBL/GenBank/DDBJ databases">
        <title>Draft genome sequences for three unisolated Alnus-infective Frankia Sp+ strains, AgTrS, AiOr and AvVan, the first sequenced Frankia strains able to sporulate in-planta.</title>
        <authorList>
            <person name="Bethencourt L."/>
            <person name="Vautrin F."/>
            <person name="Taib N."/>
            <person name="Dubost A."/>
            <person name="Castro-Garcia L."/>
            <person name="Imbaud O."/>
            <person name="Abrouk D."/>
            <person name="Fournier P."/>
            <person name="Briolay J."/>
            <person name="Nguyen A."/>
            <person name="Normand P."/>
            <person name="Fernandez M.P."/>
            <person name="Brochier-Armanet C."/>
            <person name="Herrera-Belaroussi A."/>
        </authorList>
    </citation>
    <scope>NUCLEOTIDE SEQUENCE [LARGE SCALE GENOMIC DNA]</scope>
    <source>
        <strain evidence="2 3">AvVan</strain>
    </source>
</reference>
<keyword evidence="3" id="KW-1185">Reference proteome</keyword>
<feature type="region of interest" description="Disordered" evidence="1">
    <location>
        <begin position="1"/>
        <end position="31"/>
    </location>
</feature>
<evidence type="ECO:0000313" key="3">
    <source>
        <dbReference type="Proteomes" id="UP000305282"/>
    </source>
</evidence>
<gene>
    <name evidence="2" type="ORF">E7Y31_11055</name>
</gene>
<proteinExistence type="predicted"/>
<name>A0A4S5ER55_9ACTN</name>
<dbReference type="Proteomes" id="UP000305282">
    <property type="component" value="Unassembled WGS sequence"/>
</dbReference>
<comment type="caution">
    <text evidence="2">The sequence shown here is derived from an EMBL/GenBank/DDBJ whole genome shotgun (WGS) entry which is preliminary data.</text>
</comment>
<evidence type="ECO:0000313" key="2">
    <source>
        <dbReference type="EMBL" id="THJ74500.1"/>
    </source>
</evidence>
<organism evidence="2 3">
    <name type="scientific">Candidatus Frankia alpina</name>
    <dbReference type="NCBI Taxonomy" id="2699483"/>
    <lineage>
        <taxon>Bacteria</taxon>
        <taxon>Bacillati</taxon>
        <taxon>Actinomycetota</taxon>
        <taxon>Actinomycetes</taxon>
        <taxon>Frankiales</taxon>
        <taxon>Frankiaceae</taxon>
        <taxon>Frankia</taxon>
    </lineage>
</organism>
<dbReference type="RefSeq" id="WP_136448085.1">
    <property type="nucleotide sequence ID" value="NZ_SSXH01000230.1"/>
</dbReference>
<evidence type="ECO:0000256" key="1">
    <source>
        <dbReference type="SAM" id="MobiDB-lite"/>
    </source>
</evidence>
<dbReference type="OrthoDB" id="67499at2"/>
<feature type="compositionally biased region" description="Basic and acidic residues" evidence="1">
    <location>
        <begin position="1"/>
        <end position="12"/>
    </location>
</feature>